<evidence type="ECO:0000313" key="8">
    <source>
        <dbReference type="EMBL" id="SUB74660.1"/>
    </source>
</evidence>
<dbReference type="InterPro" id="IPR001991">
    <property type="entry name" value="Na-dicarboxylate_symporter"/>
</dbReference>
<dbReference type="Pfam" id="PF00375">
    <property type="entry name" value="SDF"/>
    <property type="match status" value="1"/>
</dbReference>
<dbReference type="Gene3D" id="1.10.3860.10">
    <property type="entry name" value="Sodium:dicarboxylate symporter"/>
    <property type="match status" value="1"/>
</dbReference>
<organism evidence="8 9">
    <name type="scientific">Peptoniphilus indolicus</name>
    <dbReference type="NCBI Taxonomy" id="33030"/>
    <lineage>
        <taxon>Bacteria</taxon>
        <taxon>Bacillati</taxon>
        <taxon>Bacillota</taxon>
        <taxon>Tissierellia</taxon>
        <taxon>Tissierellales</taxon>
        <taxon>Peptoniphilaceae</taxon>
        <taxon>Peptoniphilus</taxon>
    </lineage>
</organism>
<feature type="transmembrane region" description="Helical" evidence="7">
    <location>
        <begin position="159"/>
        <end position="177"/>
    </location>
</feature>
<evidence type="ECO:0000256" key="1">
    <source>
        <dbReference type="ARBA" id="ARBA00004651"/>
    </source>
</evidence>
<dbReference type="Proteomes" id="UP000254777">
    <property type="component" value="Unassembled WGS sequence"/>
</dbReference>
<feature type="transmembrane region" description="Helical" evidence="7">
    <location>
        <begin position="59"/>
        <end position="80"/>
    </location>
</feature>
<feature type="transmembrane region" description="Helical" evidence="7">
    <location>
        <begin position="237"/>
        <end position="256"/>
    </location>
</feature>
<accession>A0A379DA25</accession>
<keyword evidence="5 7" id="KW-1133">Transmembrane helix</keyword>
<dbReference type="RefSeq" id="WP_115311972.1">
    <property type="nucleotide sequence ID" value="NZ_UGTH01000001.1"/>
</dbReference>
<dbReference type="SUPFAM" id="SSF118215">
    <property type="entry name" value="Proton glutamate symport protein"/>
    <property type="match status" value="1"/>
</dbReference>
<dbReference type="GO" id="GO:0015293">
    <property type="term" value="F:symporter activity"/>
    <property type="evidence" value="ECO:0007669"/>
    <property type="project" value="UniProtKB-KW"/>
</dbReference>
<dbReference type="InterPro" id="IPR036458">
    <property type="entry name" value="Na:dicarbo_symporter_sf"/>
</dbReference>
<reference evidence="8 9" key="1">
    <citation type="submission" date="2018-06" db="EMBL/GenBank/DDBJ databases">
        <authorList>
            <consortium name="Pathogen Informatics"/>
            <person name="Doyle S."/>
        </authorList>
    </citation>
    <scope>NUCLEOTIDE SEQUENCE [LARGE SCALE GENOMIC DNA]</scope>
    <source>
        <strain evidence="8 9">NCTC11088</strain>
    </source>
</reference>
<name>A0A379DA25_9FIRM</name>
<evidence type="ECO:0000256" key="5">
    <source>
        <dbReference type="ARBA" id="ARBA00022989"/>
    </source>
</evidence>
<evidence type="ECO:0000256" key="4">
    <source>
        <dbReference type="ARBA" id="ARBA00022692"/>
    </source>
</evidence>
<gene>
    <name evidence="8" type="primary">gltT_1</name>
    <name evidence="8" type="ORF">NCTC11088_00413</name>
</gene>
<feature type="transmembrane region" description="Helical" evidence="7">
    <location>
        <begin position="12"/>
        <end position="30"/>
    </location>
</feature>
<dbReference type="PANTHER" id="PTHR42865:SF7">
    <property type="entry name" value="PROTON_GLUTAMATE-ASPARTATE SYMPORTER"/>
    <property type="match status" value="1"/>
</dbReference>
<evidence type="ECO:0000256" key="2">
    <source>
        <dbReference type="ARBA" id="ARBA00022448"/>
    </source>
</evidence>
<comment type="subcellular location">
    <subcellularLocation>
        <location evidence="1">Cell membrane</location>
        <topology evidence="1">Multi-pass membrane protein</topology>
    </subcellularLocation>
</comment>
<dbReference type="AlphaFoldDB" id="A0A379DA25"/>
<evidence type="ECO:0000256" key="6">
    <source>
        <dbReference type="ARBA" id="ARBA00023136"/>
    </source>
</evidence>
<dbReference type="GO" id="GO:0006835">
    <property type="term" value="P:dicarboxylic acid transport"/>
    <property type="evidence" value="ECO:0007669"/>
    <property type="project" value="TreeGrafter"/>
</dbReference>
<feature type="transmembrane region" description="Helical" evidence="7">
    <location>
        <begin position="319"/>
        <end position="338"/>
    </location>
</feature>
<feature type="transmembrane region" description="Helical" evidence="7">
    <location>
        <begin position="350"/>
        <end position="370"/>
    </location>
</feature>
<dbReference type="PANTHER" id="PTHR42865">
    <property type="entry name" value="PROTON/GLUTAMATE-ASPARTATE SYMPORTER"/>
    <property type="match status" value="1"/>
</dbReference>
<evidence type="ECO:0000256" key="3">
    <source>
        <dbReference type="ARBA" id="ARBA00022475"/>
    </source>
</evidence>
<protein>
    <submittedName>
        <fullName evidence="8">Glutamate-aspartate carrier protein</fullName>
    </submittedName>
</protein>
<feature type="transmembrane region" description="Helical" evidence="7">
    <location>
        <begin position="92"/>
        <end position="114"/>
    </location>
</feature>
<keyword evidence="2" id="KW-0813">Transport</keyword>
<evidence type="ECO:0000256" key="7">
    <source>
        <dbReference type="SAM" id="Phobius"/>
    </source>
</evidence>
<keyword evidence="3" id="KW-1003">Cell membrane</keyword>
<evidence type="ECO:0000313" key="9">
    <source>
        <dbReference type="Proteomes" id="UP000254777"/>
    </source>
</evidence>
<dbReference type="PRINTS" id="PR00173">
    <property type="entry name" value="EDTRNSPORT"/>
</dbReference>
<keyword evidence="4 7" id="KW-0812">Transmembrane</keyword>
<dbReference type="GO" id="GO:0005886">
    <property type="term" value="C:plasma membrane"/>
    <property type="evidence" value="ECO:0007669"/>
    <property type="project" value="UniProtKB-SubCell"/>
</dbReference>
<proteinExistence type="predicted"/>
<keyword evidence="6 7" id="KW-0472">Membrane</keyword>
<sequence>MTEEVNKRKIPSYVKIFIGLVLGVIVGLILNKMGGEDIPFIAKKVIPFMQFLGDFFIKAIKMVLVPLVFFSILNAAISLGDINALKSIGLKTILWFLLSSAFAAGVGLIFVNIIKPGIGITLGSVENAMATEATLPGPYEIILGLLPINPIKSLADGDMMPIIVFALILGFAIIYLEESRTKELINIISVITDAMLTMIGWIVKIIPFGVFGLMSVTMIKFGTSIFGPVFKFIITDYISALTVTLIFYPIVLIVLGKVKPLPFFKKAFEPWLIAFSTCTSSAALPVSMRVAPEKLGVDDKVSNFVLPLGATANMNGTNIYFACIVVFAAQLYGIELSVGQQIFIVLQGTLLSVGCAATPQIGLIISISLLTQMGLPLEATALVAGIYRIIDQIHTATNSLGDLVTSVIIAKSENKLNTDDYYNMSL</sequence>
<dbReference type="EMBL" id="UGTH01000001">
    <property type="protein sequence ID" value="SUB74660.1"/>
    <property type="molecule type" value="Genomic_DNA"/>
</dbReference>